<keyword evidence="1" id="KW-0472">Membrane</keyword>
<dbReference type="GO" id="GO:0007399">
    <property type="term" value="P:nervous system development"/>
    <property type="evidence" value="ECO:0007669"/>
    <property type="project" value="TreeGrafter"/>
</dbReference>
<dbReference type="RefSeq" id="XP_029314609.1">
    <property type="nucleotide sequence ID" value="XM_029458749.1"/>
</dbReference>
<dbReference type="FunCoup" id="A0A6J2RXG7">
    <property type="interactions" value="502"/>
</dbReference>
<dbReference type="InterPro" id="IPR026100">
    <property type="entry name" value="Tmem223"/>
</dbReference>
<dbReference type="KEGG" id="cgob:115026111"/>
<name>A0A6J2RXG7_COTGO</name>
<dbReference type="AlphaFoldDB" id="A0A6J2RXG7"/>
<dbReference type="OrthoDB" id="5950063at2759"/>
<keyword evidence="1" id="KW-1133">Transmembrane helix</keyword>
<organism evidence="2 3">
    <name type="scientific">Cottoperca gobio</name>
    <name type="common">Frogmouth</name>
    <name type="synonym">Aphritis gobio</name>
    <dbReference type="NCBI Taxonomy" id="56716"/>
    <lineage>
        <taxon>Eukaryota</taxon>
        <taxon>Metazoa</taxon>
        <taxon>Chordata</taxon>
        <taxon>Craniata</taxon>
        <taxon>Vertebrata</taxon>
        <taxon>Euteleostomi</taxon>
        <taxon>Actinopterygii</taxon>
        <taxon>Neopterygii</taxon>
        <taxon>Teleostei</taxon>
        <taxon>Neoteleostei</taxon>
        <taxon>Acanthomorphata</taxon>
        <taxon>Eupercaria</taxon>
        <taxon>Perciformes</taxon>
        <taxon>Notothenioidei</taxon>
        <taxon>Bovichtidae</taxon>
        <taxon>Cottoperca</taxon>
    </lineage>
</organism>
<dbReference type="PANTHER" id="PTHR14549:SF2">
    <property type="entry name" value="TRANSMEMBRANE PROTEIN 223"/>
    <property type="match status" value="1"/>
</dbReference>
<evidence type="ECO:0000313" key="2">
    <source>
        <dbReference type="Proteomes" id="UP000504630"/>
    </source>
</evidence>
<dbReference type="GeneID" id="115026111"/>
<keyword evidence="1 3" id="KW-0812">Transmembrane</keyword>
<dbReference type="PANTHER" id="PTHR14549">
    <property type="entry name" value="TRANSMEMBRANE PROTEIN 223"/>
    <property type="match status" value="1"/>
</dbReference>
<dbReference type="Proteomes" id="UP000504630">
    <property type="component" value="Chromosome 21"/>
</dbReference>
<feature type="transmembrane region" description="Helical" evidence="1">
    <location>
        <begin position="160"/>
        <end position="181"/>
    </location>
</feature>
<dbReference type="GO" id="GO:0005739">
    <property type="term" value="C:mitochondrion"/>
    <property type="evidence" value="ECO:0007669"/>
    <property type="project" value="TreeGrafter"/>
</dbReference>
<accession>A0A6J2RXG7</accession>
<dbReference type="Pfam" id="PF06979">
    <property type="entry name" value="TMEM70"/>
    <property type="match status" value="1"/>
</dbReference>
<evidence type="ECO:0000256" key="1">
    <source>
        <dbReference type="SAM" id="Phobius"/>
    </source>
</evidence>
<gene>
    <name evidence="3" type="primary">tmem223</name>
</gene>
<sequence>MGLERLLCGALQCYSKQFRLVNIQQKVFQNASMSTQTTPSTSNVVNRVTCVAGLFSRIFVVTSRRGAAAHSQPAARLCTSAQPSRDVTLFQHDRTRFFRLFSFFCGCQFLFWTYLGYFAYTGLRDTRGATEKGKAKASSITGLAGMWSFEMNLGSNTWRYGFTLGCLAIAAGIVGVGVLFCKRSVCQVILHQGGRMVTVSTQSPLGPGRGQKITVPLSQVACHAHRHESPSFIPLRVKGHKFYFLLDKDGTVNNARLFDITVGAYRPF</sequence>
<feature type="transmembrane region" description="Helical" evidence="1">
    <location>
        <begin position="100"/>
        <end position="120"/>
    </location>
</feature>
<reference evidence="3" key="1">
    <citation type="submission" date="2025-08" db="UniProtKB">
        <authorList>
            <consortium name="RefSeq"/>
        </authorList>
    </citation>
    <scope>IDENTIFICATION</scope>
</reference>
<dbReference type="InParanoid" id="A0A6J2RXG7"/>
<proteinExistence type="predicted"/>
<protein>
    <submittedName>
        <fullName evidence="3">Transmembrane protein 223</fullName>
    </submittedName>
</protein>
<dbReference type="CTD" id="79064"/>
<evidence type="ECO:0000313" key="3">
    <source>
        <dbReference type="RefSeq" id="XP_029314609.1"/>
    </source>
</evidence>
<keyword evidence="2" id="KW-1185">Reference proteome</keyword>
<dbReference type="InterPro" id="IPR045325">
    <property type="entry name" value="TMEM70/TMEM186/TMEM223"/>
</dbReference>